<feature type="transmembrane region" description="Helical" evidence="8">
    <location>
        <begin position="171"/>
        <end position="190"/>
    </location>
</feature>
<dbReference type="PANTHER" id="PTHR36838">
    <property type="entry name" value="AUXIN EFFLUX CARRIER FAMILY PROTEIN"/>
    <property type="match status" value="1"/>
</dbReference>
<feature type="transmembrane region" description="Helical" evidence="8">
    <location>
        <begin position="228"/>
        <end position="252"/>
    </location>
</feature>
<evidence type="ECO:0000256" key="5">
    <source>
        <dbReference type="ARBA" id="ARBA00022692"/>
    </source>
</evidence>
<feature type="transmembrane region" description="Helical" evidence="8">
    <location>
        <begin position="104"/>
        <end position="123"/>
    </location>
</feature>
<comment type="subcellular location">
    <subcellularLocation>
        <location evidence="1">Cell membrane</location>
        <topology evidence="1">Multi-pass membrane protein</topology>
    </subcellularLocation>
</comment>
<feature type="transmembrane region" description="Helical" evidence="8">
    <location>
        <begin position="196"/>
        <end position="216"/>
    </location>
</feature>
<feature type="transmembrane region" description="Helical" evidence="8">
    <location>
        <begin position="40"/>
        <end position="56"/>
    </location>
</feature>
<keyword evidence="3" id="KW-0813">Transport</keyword>
<evidence type="ECO:0000256" key="2">
    <source>
        <dbReference type="ARBA" id="ARBA00010145"/>
    </source>
</evidence>
<dbReference type="Proteomes" id="UP000225608">
    <property type="component" value="Chromosome"/>
</dbReference>
<proteinExistence type="inferred from homology"/>
<organism evidence="9 10">
    <name type="scientific">Collinsella aerofaciens</name>
    <dbReference type="NCBI Taxonomy" id="74426"/>
    <lineage>
        <taxon>Bacteria</taxon>
        <taxon>Bacillati</taxon>
        <taxon>Actinomycetota</taxon>
        <taxon>Coriobacteriia</taxon>
        <taxon>Coriobacteriales</taxon>
        <taxon>Coriobacteriaceae</taxon>
        <taxon>Collinsella</taxon>
    </lineage>
</organism>
<dbReference type="EMBL" id="CP024160">
    <property type="protein sequence ID" value="ATP54268.1"/>
    <property type="molecule type" value="Genomic_DNA"/>
</dbReference>
<evidence type="ECO:0000256" key="3">
    <source>
        <dbReference type="ARBA" id="ARBA00022448"/>
    </source>
</evidence>
<protein>
    <recommendedName>
        <fullName evidence="11">AEC family transporter</fullName>
    </recommendedName>
</protein>
<evidence type="ECO:0000313" key="10">
    <source>
        <dbReference type="Proteomes" id="UP000225608"/>
    </source>
</evidence>
<keyword evidence="5 8" id="KW-0812">Transmembrane</keyword>
<feature type="transmembrane region" description="Helical" evidence="8">
    <location>
        <begin position="258"/>
        <end position="280"/>
    </location>
</feature>
<accession>A0A2D1TY14</accession>
<dbReference type="KEGG" id="caer:CSV91_06760"/>
<dbReference type="RefSeq" id="WP_099432292.1">
    <property type="nucleotide sequence ID" value="NZ_CP024160.1"/>
</dbReference>
<keyword evidence="7 8" id="KW-0472">Membrane</keyword>
<evidence type="ECO:0000313" key="9">
    <source>
        <dbReference type="EMBL" id="ATP54268.1"/>
    </source>
</evidence>
<keyword evidence="6 8" id="KW-1133">Transmembrane helix</keyword>
<dbReference type="PANTHER" id="PTHR36838:SF1">
    <property type="entry name" value="SLR1864 PROTEIN"/>
    <property type="match status" value="1"/>
</dbReference>
<keyword evidence="4" id="KW-1003">Cell membrane</keyword>
<evidence type="ECO:0000256" key="8">
    <source>
        <dbReference type="SAM" id="Phobius"/>
    </source>
</evidence>
<evidence type="ECO:0008006" key="11">
    <source>
        <dbReference type="Google" id="ProtNLM"/>
    </source>
</evidence>
<dbReference type="InterPro" id="IPR004776">
    <property type="entry name" value="Mem_transp_PIN-like"/>
</dbReference>
<dbReference type="Pfam" id="PF03547">
    <property type="entry name" value="Mem_trans"/>
    <property type="match status" value="1"/>
</dbReference>
<reference evidence="9 10" key="1">
    <citation type="submission" date="2017-10" db="EMBL/GenBank/DDBJ databases">
        <title>Complete genome sequence of Collinsella aerofaciens isolated from the gut of a healthy adult Indian.</title>
        <authorList>
            <person name="Bag S."/>
            <person name="Ghosh T.S."/>
            <person name="Das B."/>
        </authorList>
    </citation>
    <scope>NUCLEOTIDE SEQUENCE [LARGE SCALE GENOMIC DNA]</scope>
    <source>
        <strain evidence="10">indica</strain>
    </source>
</reference>
<name>A0A2D1TY14_9ACTN</name>
<evidence type="ECO:0000256" key="4">
    <source>
        <dbReference type="ARBA" id="ARBA00022475"/>
    </source>
</evidence>
<evidence type="ECO:0000256" key="6">
    <source>
        <dbReference type="ARBA" id="ARBA00022989"/>
    </source>
</evidence>
<evidence type="ECO:0000256" key="7">
    <source>
        <dbReference type="ARBA" id="ARBA00023136"/>
    </source>
</evidence>
<sequence>MSFTSVALQMLTVSLPILLGWCIAKLGFMKAEFERELSHLLLQVALPCLVLSSALGDGVKLPSIADTFSLMGLSFVMYVVAIVIAFAVTAALRVPKGTECSYRFAVLFGNAGFIGFPVISAVLGKQALLYASIALIPLNILMFTVGAMLFSGMDGGLKKQMRNIAACCKSPGLIASAVVLGIVLTGWTDWGVLGDSISIVGTMTTPAALLLMGSSIAKYRPLEMLTNWRAYVAVAFRLVVVPTACLAVARLWPGMTPMFIATLVLEMAMPVGSNGTLYCLQYGKDARPMMQCTFLSIICSILTIPLVTTLCG</sequence>
<feature type="transmembrane region" description="Helical" evidence="8">
    <location>
        <begin position="292"/>
        <end position="310"/>
    </location>
</feature>
<feature type="transmembrane region" description="Helical" evidence="8">
    <location>
        <begin position="6"/>
        <end position="28"/>
    </location>
</feature>
<gene>
    <name evidence="9" type="ORF">CSV91_06760</name>
</gene>
<dbReference type="AlphaFoldDB" id="A0A2D1TY14"/>
<dbReference type="GO" id="GO:0005886">
    <property type="term" value="C:plasma membrane"/>
    <property type="evidence" value="ECO:0007669"/>
    <property type="project" value="UniProtKB-SubCell"/>
</dbReference>
<dbReference type="GO" id="GO:0055085">
    <property type="term" value="P:transmembrane transport"/>
    <property type="evidence" value="ECO:0007669"/>
    <property type="project" value="InterPro"/>
</dbReference>
<dbReference type="InterPro" id="IPR038770">
    <property type="entry name" value="Na+/solute_symporter_sf"/>
</dbReference>
<feature type="transmembrane region" description="Helical" evidence="8">
    <location>
        <begin position="68"/>
        <end position="92"/>
    </location>
</feature>
<feature type="transmembrane region" description="Helical" evidence="8">
    <location>
        <begin position="129"/>
        <end position="150"/>
    </location>
</feature>
<evidence type="ECO:0000256" key="1">
    <source>
        <dbReference type="ARBA" id="ARBA00004651"/>
    </source>
</evidence>
<dbReference type="Gene3D" id="1.20.1530.20">
    <property type="match status" value="1"/>
</dbReference>
<comment type="similarity">
    <text evidence="2">Belongs to the auxin efflux carrier (TC 2.A.69) family.</text>
</comment>